<comment type="caution">
    <text evidence="2">The sequence shown here is derived from an EMBL/GenBank/DDBJ whole genome shotgun (WGS) entry which is preliminary data.</text>
</comment>
<dbReference type="EMBL" id="BANB01000565">
    <property type="protein sequence ID" value="GAN77998.1"/>
    <property type="molecule type" value="Genomic_DNA"/>
</dbReference>
<dbReference type="Pfam" id="PF18588">
    <property type="entry name" value="WcbI"/>
    <property type="match status" value="1"/>
</dbReference>
<dbReference type="Pfam" id="PF14559">
    <property type="entry name" value="TPR_19"/>
    <property type="match status" value="1"/>
</dbReference>
<gene>
    <name evidence="2" type="ORF">Asru_0565_03</name>
</gene>
<keyword evidence="3" id="KW-1185">Reference proteome</keyword>
<dbReference type="RefSeq" id="WP_158322875.1">
    <property type="nucleotide sequence ID" value="NZ_BANB01000565.1"/>
</dbReference>
<dbReference type="Gene3D" id="3.40.50.12080">
    <property type="match status" value="1"/>
</dbReference>
<reference evidence="2 3" key="1">
    <citation type="submission" date="2012-11" db="EMBL/GenBank/DDBJ databases">
        <title>Whole genome sequence of Acidisphaera rubrifaciens HS-AP3.</title>
        <authorList>
            <person name="Azuma Y."/>
            <person name="Higashiura N."/>
            <person name="Hirakawa H."/>
            <person name="Matsushita K."/>
        </authorList>
    </citation>
    <scope>NUCLEOTIDE SEQUENCE [LARGE SCALE GENOMIC DNA]</scope>
    <source>
        <strain evidence="2 3">HS-AP3</strain>
    </source>
</reference>
<name>A0A0D6P9W5_9PROT</name>
<proteinExistence type="predicted"/>
<dbReference type="InterPro" id="IPR011990">
    <property type="entry name" value="TPR-like_helical_dom_sf"/>
</dbReference>
<organism evidence="2 3">
    <name type="scientific">Acidisphaera rubrifaciens HS-AP3</name>
    <dbReference type="NCBI Taxonomy" id="1231350"/>
    <lineage>
        <taxon>Bacteria</taxon>
        <taxon>Pseudomonadati</taxon>
        <taxon>Pseudomonadota</taxon>
        <taxon>Alphaproteobacteria</taxon>
        <taxon>Acetobacterales</taxon>
        <taxon>Acetobacteraceae</taxon>
        <taxon>Acidisphaera</taxon>
    </lineage>
</organism>
<evidence type="ECO:0000259" key="1">
    <source>
        <dbReference type="Pfam" id="PF18588"/>
    </source>
</evidence>
<dbReference type="AlphaFoldDB" id="A0A0D6P9W5"/>
<dbReference type="Proteomes" id="UP000032680">
    <property type="component" value="Unassembled WGS sequence"/>
</dbReference>
<dbReference type="Gene3D" id="1.25.40.10">
    <property type="entry name" value="Tetratricopeptide repeat domain"/>
    <property type="match status" value="1"/>
</dbReference>
<accession>A0A0D6P9W5</accession>
<protein>
    <recommendedName>
        <fullName evidence="1">Polysaccharide biosynthesis enzyme WcbI domain-containing protein</fullName>
    </recommendedName>
</protein>
<evidence type="ECO:0000313" key="3">
    <source>
        <dbReference type="Proteomes" id="UP000032680"/>
    </source>
</evidence>
<sequence>MPRLIAFFGNCQSGSLCTLYERCVVPITGDRVAYIASYSDLDSSGADTVASADILVNQVLDFAPDPRQVSASTRVVLVPHVAAPFLWPCSGTPHPSNSPAPYLDPSGPYDAELGDSFLNKLIAQNVPPELAVFEYLAADIPRLRQVDRMREIALDRQRMRDQACGGYGVADLIDSRIASEKLFCTVNHPERMLALRLAAEVFERIGVPGECLDAVEAYTDRLFPPNEAPIHPAVARHFGLSYADANTRYRFFDEGRFTFTEYAHRYMNYAWNPDLPFGMHLAREGQHEQAIEVLQRAVEASPGSAAGRAVLADLLADRGEIAEAAKLAKRAAELEPTDAHINARAAHIHKLWAQAIQQ</sequence>
<evidence type="ECO:0000313" key="2">
    <source>
        <dbReference type="EMBL" id="GAN77998.1"/>
    </source>
</evidence>
<dbReference type="OrthoDB" id="7273772at2"/>
<dbReference type="InterPro" id="IPR041307">
    <property type="entry name" value="WcbI"/>
</dbReference>
<dbReference type="SUPFAM" id="SSF48452">
    <property type="entry name" value="TPR-like"/>
    <property type="match status" value="1"/>
</dbReference>
<feature type="domain" description="Polysaccharide biosynthesis enzyme WcbI" evidence="1">
    <location>
        <begin position="5"/>
        <end position="209"/>
    </location>
</feature>